<dbReference type="EMBL" id="GFPF01003668">
    <property type="protein sequence ID" value="MAA14814.1"/>
    <property type="molecule type" value="Transcribed_RNA"/>
</dbReference>
<reference evidence="2" key="1">
    <citation type="journal article" date="2017" name="Parasit. Vectors">
        <title>Sialotranscriptomics of Rhipicephalus zambeziensis reveals intricate expression profiles of secretory proteins and suggests tight temporal transcriptional regulation during blood-feeding.</title>
        <authorList>
            <person name="de Castro M.H."/>
            <person name="de Klerk D."/>
            <person name="Pienaar R."/>
            <person name="Rees D.J.G."/>
            <person name="Mans B.J."/>
        </authorList>
    </citation>
    <scope>NUCLEOTIDE SEQUENCE</scope>
    <source>
        <tissue evidence="2">Salivary glands</tissue>
    </source>
</reference>
<evidence type="ECO:0008006" key="3">
    <source>
        <dbReference type="Google" id="ProtNLM"/>
    </source>
</evidence>
<name>A0A224YLF8_9ACAR</name>
<evidence type="ECO:0000313" key="2">
    <source>
        <dbReference type="EMBL" id="MAA14814.1"/>
    </source>
</evidence>
<sequence length="113" mass="12960">MFISHCKIQCMHCFFFVFLLSMFFAQWCTHTFAGAHTVLCQASRARPPLSFSFLLSAKRRKKKDGGRLRTLQNTVQGTFLFAFFTSHNDPRRFTITHKLNNNAVTIAVQTPLG</sequence>
<proteinExistence type="predicted"/>
<feature type="signal peptide" evidence="1">
    <location>
        <begin position="1"/>
        <end position="25"/>
    </location>
</feature>
<organism evidence="2">
    <name type="scientific">Rhipicephalus zambeziensis</name>
    <dbReference type="NCBI Taxonomy" id="60191"/>
    <lineage>
        <taxon>Eukaryota</taxon>
        <taxon>Metazoa</taxon>
        <taxon>Ecdysozoa</taxon>
        <taxon>Arthropoda</taxon>
        <taxon>Chelicerata</taxon>
        <taxon>Arachnida</taxon>
        <taxon>Acari</taxon>
        <taxon>Parasitiformes</taxon>
        <taxon>Ixodida</taxon>
        <taxon>Ixodoidea</taxon>
        <taxon>Ixodidae</taxon>
        <taxon>Rhipicephalinae</taxon>
        <taxon>Rhipicephalus</taxon>
        <taxon>Rhipicephalus</taxon>
    </lineage>
</organism>
<accession>A0A224YLF8</accession>
<dbReference type="AlphaFoldDB" id="A0A224YLF8"/>
<keyword evidence="1" id="KW-0732">Signal</keyword>
<evidence type="ECO:0000256" key="1">
    <source>
        <dbReference type="SAM" id="SignalP"/>
    </source>
</evidence>
<protein>
    <recommendedName>
        <fullName evidence="3">Secreted protein</fullName>
    </recommendedName>
</protein>
<feature type="chain" id="PRO_5012262633" description="Secreted protein" evidence="1">
    <location>
        <begin position="26"/>
        <end position="113"/>
    </location>
</feature>